<dbReference type="AlphaFoldDB" id="A0A2P2JM02"/>
<accession>A0A2P2JM02</accession>
<name>A0A2P2JM02_RHIMU</name>
<proteinExistence type="predicted"/>
<organism evidence="1">
    <name type="scientific">Rhizophora mucronata</name>
    <name type="common">Asiatic mangrove</name>
    <dbReference type="NCBI Taxonomy" id="61149"/>
    <lineage>
        <taxon>Eukaryota</taxon>
        <taxon>Viridiplantae</taxon>
        <taxon>Streptophyta</taxon>
        <taxon>Embryophyta</taxon>
        <taxon>Tracheophyta</taxon>
        <taxon>Spermatophyta</taxon>
        <taxon>Magnoliopsida</taxon>
        <taxon>eudicotyledons</taxon>
        <taxon>Gunneridae</taxon>
        <taxon>Pentapetalae</taxon>
        <taxon>rosids</taxon>
        <taxon>fabids</taxon>
        <taxon>Malpighiales</taxon>
        <taxon>Rhizophoraceae</taxon>
        <taxon>Rhizophora</taxon>
    </lineage>
</organism>
<protein>
    <submittedName>
        <fullName evidence="1">Uncharacterized protein</fullName>
    </submittedName>
</protein>
<evidence type="ECO:0000313" key="1">
    <source>
        <dbReference type="EMBL" id="MBW94492.1"/>
    </source>
</evidence>
<sequence>MLASLDNKPIIGLLGELKSMTCVDTNHYDQTFAITPILNYNI</sequence>
<reference evidence="1" key="1">
    <citation type="submission" date="2018-02" db="EMBL/GenBank/DDBJ databases">
        <title>Rhizophora mucronata_Transcriptome.</title>
        <authorList>
            <person name="Meera S.P."/>
            <person name="Sreeshan A."/>
            <person name="Augustine A."/>
        </authorList>
    </citation>
    <scope>NUCLEOTIDE SEQUENCE</scope>
    <source>
        <tissue evidence="1">Leaf</tissue>
    </source>
</reference>
<dbReference type="EMBL" id="GGEC01014009">
    <property type="protein sequence ID" value="MBW94492.1"/>
    <property type="molecule type" value="Transcribed_RNA"/>
</dbReference>